<sequence>MGATFLCEGGCGREIEERPRRKTRFCRSCCGRIFGSNPERAKKSSAAMKRLMADPSFKAAHVERTSAALREKAANDPAEAERRRESGRALFRTGLGHAAQPPGSEARMRVGRMTTERHLSWCPEHLRGLYRDLTKSKGYLAADARQVIEAEMERERANRGRRLSFDEQLRRVQNGARLVSKFEPRAADHGFTLGGVASGLI</sequence>
<dbReference type="EMBL" id="LBIC01000001">
    <property type="protein sequence ID" value="KKW93884.1"/>
    <property type="molecule type" value="Genomic_DNA"/>
</dbReference>
<gene>
    <name evidence="1" type="ORF">YP76_04325</name>
</gene>
<name>A0A0M3AZ97_9SPHN</name>
<protein>
    <submittedName>
        <fullName evidence="1">Uncharacterized protein</fullName>
    </submittedName>
</protein>
<dbReference type="Proteomes" id="UP000033874">
    <property type="component" value="Unassembled WGS sequence"/>
</dbReference>
<reference evidence="1 2" key="1">
    <citation type="submission" date="2015-04" db="EMBL/GenBank/DDBJ databases">
        <title>Genome sequence of aromatic hydrocarbons-degrading Sphingobium chungbukense DJ77.</title>
        <authorList>
            <person name="Kim Y.-C."/>
            <person name="Chae J.-C."/>
        </authorList>
    </citation>
    <scope>NUCLEOTIDE SEQUENCE [LARGE SCALE GENOMIC DNA]</scope>
    <source>
        <strain evidence="1 2">DJ77</strain>
    </source>
</reference>
<dbReference type="RefSeq" id="WP_046762319.1">
    <property type="nucleotide sequence ID" value="NZ_LBIC01000001.1"/>
</dbReference>
<evidence type="ECO:0000313" key="1">
    <source>
        <dbReference type="EMBL" id="KKW93884.1"/>
    </source>
</evidence>
<keyword evidence="2" id="KW-1185">Reference proteome</keyword>
<dbReference type="PATRIC" id="fig|56193.3.peg.888"/>
<dbReference type="AlphaFoldDB" id="A0A0M3AZ97"/>
<proteinExistence type="predicted"/>
<comment type="caution">
    <text evidence="1">The sequence shown here is derived from an EMBL/GenBank/DDBJ whole genome shotgun (WGS) entry which is preliminary data.</text>
</comment>
<accession>A0A0M3AZ97</accession>
<evidence type="ECO:0000313" key="2">
    <source>
        <dbReference type="Proteomes" id="UP000033874"/>
    </source>
</evidence>
<dbReference type="STRING" id="56193.YP76_04325"/>
<organism evidence="1 2">
    <name type="scientific">Sphingobium chungbukense</name>
    <dbReference type="NCBI Taxonomy" id="56193"/>
    <lineage>
        <taxon>Bacteria</taxon>
        <taxon>Pseudomonadati</taxon>
        <taxon>Pseudomonadota</taxon>
        <taxon>Alphaproteobacteria</taxon>
        <taxon>Sphingomonadales</taxon>
        <taxon>Sphingomonadaceae</taxon>
        <taxon>Sphingobium</taxon>
    </lineage>
</organism>